<keyword evidence="1" id="KW-1133">Transmembrane helix</keyword>
<evidence type="ECO:0000259" key="2">
    <source>
        <dbReference type="Pfam" id="PF13360"/>
    </source>
</evidence>
<dbReference type="InterPro" id="IPR015943">
    <property type="entry name" value="WD40/YVTN_repeat-like_dom_sf"/>
</dbReference>
<proteinExistence type="predicted"/>
<dbReference type="InterPro" id="IPR011047">
    <property type="entry name" value="Quinoprotein_ADH-like_sf"/>
</dbReference>
<accession>A0A518E0Q2</accession>
<feature type="transmembrane region" description="Helical" evidence="1">
    <location>
        <begin position="33"/>
        <end position="51"/>
    </location>
</feature>
<reference evidence="3 4" key="1">
    <citation type="submission" date="2019-02" db="EMBL/GenBank/DDBJ databases">
        <title>Deep-cultivation of Planctomycetes and their phenomic and genomic characterization uncovers novel biology.</title>
        <authorList>
            <person name="Wiegand S."/>
            <person name="Jogler M."/>
            <person name="Boedeker C."/>
            <person name="Pinto D."/>
            <person name="Vollmers J."/>
            <person name="Rivas-Marin E."/>
            <person name="Kohn T."/>
            <person name="Peeters S.H."/>
            <person name="Heuer A."/>
            <person name="Rast P."/>
            <person name="Oberbeckmann S."/>
            <person name="Bunk B."/>
            <person name="Jeske O."/>
            <person name="Meyerdierks A."/>
            <person name="Storesund J.E."/>
            <person name="Kallscheuer N."/>
            <person name="Luecker S."/>
            <person name="Lage O.M."/>
            <person name="Pohl T."/>
            <person name="Merkel B.J."/>
            <person name="Hornburger P."/>
            <person name="Mueller R.-W."/>
            <person name="Bruemmer F."/>
            <person name="Labrenz M."/>
            <person name="Spormann A.M."/>
            <person name="Op den Camp H."/>
            <person name="Overmann J."/>
            <person name="Amann R."/>
            <person name="Jetten M.S.M."/>
            <person name="Mascher T."/>
            <person name="Medema M.H."/>
            <person name="Devos D.P."/>
            <person name="Kaster A.-K."/>
            <person name="Ovreas L."/>
            <person name="Rohde M."/>
            <person name="Galperin M.Y."/>
            <person name="Jogler C."/>
        </authorList>
    </citation>
    <scope>NUCLEOTIDE SEQUENCE [LARGE SCALE GENOMIC DNA]</scope>
    <source>
        <strain evidence="3 4">Pla85_3_4</strain>
    </source>
</reference>
<evidence type="ECO:0000256" key="1">
    <source>
        <dbReference type="SAM" id="Phobius"/>
    </source>
</evidence>
<feature type="domain" description="Pyrrolo-quinoline quinone repeat" evidence="2">
    <location>
        <begin position="212"/>
        <end position="475"/>
    </location>
</feature>
<protein>
    <submittedName>
        <fullName evidence="3">Outer membrane biogenesis protein BamB</fullName>
    </submittedName>
</protein>
<dbReference type="KEGG" id="lcre:Pla8534_55290"/>
<organism evidence="3 4">
    <name type="scientific">Lignipirellula cremea</name>
    <dbReference type="NCBI Taxonomy" id="2528010"/>
    <lineage>
        <taxon>Bacteria</taxon>
        <taxon>Pseudomonadati</taxon>
        <taxon>Planctomycetota</taxon>
        <taxon>Planctomycetia</taxon>
        <taxon>Pirellulales</taxon>
        <taxon>Pirellulaceae</taxon>
        <taxon>Lignipirellula</taxon>
    </lineage>
</organism>
<dbReference type="RefSeq" id="WP_197442615.1">
    <property type="nucleotide sequence ID" value="NZ_CP036433.1"/>
</dbReference>
<feature type="transmembrane region" description="Helical" evidence="1">
    <location>
        <begin position="87"/>
        <end position="106"/>
    </location>
</feature>
<dbReference type="AlphaFoldDB" id="A0A518E0Q2"/>
<gene>
    <name evidence="3" type="ORF">Pla8534_55290</name>
</gene>
<keyword evidence="1" id="KW-0812">Transmembrane</keyword>
<dbReference type="PANTHER" id="PTHR34512">
    <property type="entry name" value="CELL SURFACE PROTEIN"/>
    <property type="match status" value="1"/>
</dbReference>
<dbReference type="Pfam" id="PF13360">
    <property type="entry name" value="PQQ_2"/>
    <property type="match status" value="1"/>
</dbReference>
<dbReference type="Proteomes" id="UP000317648">
    <property type="component" value="Chromosome"/>
</dbReference>
<name>A0A518E0Q2_9BACT</name>
<feature type="transmembrane region" description="Helical" evidence="1">
    <location>
        <begin position="58"/>
        <end position="75"/>
    </location>
</feature>
<dbReference type="SUPFAM" id="SSF50998">
    <property type="entry name" value="Quinoprotein alcohol dehydrogenase-like"/>
    <property type="match status" value="1"/>
</dbReference>
<evidence type="ECO:0000313" key="4">
    <source>
        <dbReference type="Proteomes" id="UP000317648"/>
    </source>
</evidence>
<keyword evidence="4" id="KW-1185">Reference proteome</keyword>
<keyword evidence="1" id="KW-0472">Membrane</keyword>
<dbReference type="PANTHER" id="PTHR34512:SF30">
    <property type="entry name" value="OUTER MEMBRANE PROTEIN ASSEMBLY FACTOR BAMB"/>
    <property type="match status" value="1"/>
</dbReference>
<evidence type="ECO:0000313" key="3">
    <source>
        <dbReference type="EMBL" id="QDU97676.1"/>
    </source>
</evidence>
<dbReference type="Gene3D" id="2.130.10.10">
    <property type="entry name" value="YVTN repeat-like/Quinoprotein amine dehydrogenase"/>
    <property type="match status" value="1"/>
</dbReference>
<dbReference type="InterPro" id="IPR002372">
    <property type="entry name" value="PQQ_rpt_dom"/>
</dbReference>
<dbReference type="EMBL" id="CP036433">
    <property type="protein sequence ID" value="QDU97676.1"/>
    <property type="molecule type" value="Genomic_DNA"/>
</dbReference>
<sequence length="568" mass="62172">MTKLAATGEPTTSAAASPDQRLPVLPPIRNRCFSAIFLAVGLVIWGFDLLGDHQAGKLVLLVACCAALLSPFIWFTFFSGRRGPKRFIPAALLLATIAAPFSVLRVDEFSGELMPHFNWRWAAKPDTQLEIPPTPAVTAETTPAVDMLTVTPYDFPGFFGPDRNLRVDSVSLNQDWQTHPPEKIWEHRIGAGWGSFAVVNGFAVTMEQRGERELVTCYEVETGKLRWSHGIDARYSTLIAGVGPRSTPTIDEGRVYALGATGVLRCLDGATGRQLWRKDLLQVLNIPAEAEAEQILYGRANSPLIVDQLVVVPGGGVDAQSAVSLIAFDKTTGDEVWRGGSDQISYASPRLATLLDQEQIVSVNESSVSGHDPATGKVLWQFEWEGDSATESNNSQPIPIGDDRLFISKGYSVGGSLRQLERDANNHWTVTEVWSNYRLMKTKFTSAVYADGYLYGLSDGILECVEAATGEQMWKKGRYHQGQILAVGNSLLATDELTGEVILVQMTPEGAHEKGRFQAIDSDKIWNNLAIYGPYLLVRDAQRAACWKLPLHTDLSQPAAAEPLTSMP</sequence>